<evidence type="ECO:0000256" key="1">
    <source>
        <dbReference type="SAM" id="MobiDB-lite"/>
    </source>
</evidence>
<dbReference type="AlphaFoldDB" id="A0ABD0AWU9"/>
<evidence type="ECO:0000313" key="3">
    <source>
        <dbReference type="Proteomes" id="UP000887228"/>
    </source>
</evidence>
<sequence>MTGMARCQPERAAVKQIVPGKSAKQRTCGDSDPEVRKRLIGQAKKYRPGHGTGSIEGRSNERLE</sequence>
<dbReference type="Proteomes" id="UP000887228">
    <property type="component" value="Unassembled WGS sequence"/>
</dbReference>
<organism evidence="2 3">
    <name type="scientific">Aquipseudomonas alcaligenes</name>
    <name type="common">Pseudomonas alcaligenes</name>
    <dbReference type="NCBI Taxonomy" id="43263"/>
    <lineage>
        <taxon>Bacteria</taxon>
        <taxon>Pseudomonadati</taxon>
        <taxon>Pseudomonadota</taxon>
        <taxon>Gammaproteobacteria</taxon>
        <taxon>Pseudomonadales</taxon>
        <taxon>Pseudomonadaceae</taxon>
        <taxon>Aquipseudomonas</taxon>
    </lineage>
</organism>
<reference evidence="2 3" key="1">
    <citation type="submission" date="2021-07" db="EMBL/GenBank/DDBJ databases">
        <title>Whole genome sequencing of carbapenem-resistant Pseudomonas spp. isolated in Japan.</title>
        <authorList>
            <person name="Suzuki M."/>
            <person name="Maehana S."/>
            <person name="Kitasato H."/>
        </authorList>
    </citation>
    <scope>NUCLEOTIDE SEQUENCE [LARGE SCALE GENOMIC DNA]</scope>
    <source>
        <strain evidence="2 3">KAM436</strain>
    </source>
</reference>
<name>A0ABD0AWU9_AQUAC</name>
<proteinExistence type="predicted"/>
<protein>
    <submittedName>
        <fullName evidence="2">Uncharacterized protein</fullName>
    </submittedName>
</protein>
<comment type="caution">
    <text evidence="2">The sequence shown here is derived from an EMBL/GenBank/DDBJ whole genome shotgun (WGS) entry which is preliminary data.</text>
</comment>
<gene>
    <name evidence="2" type="ORF">KAM436_24800</name>
</gene>
<evidence type="ECO:0000313" key="2">
    <source>
        <dbReference type="EMBL" id="GIZ93512.1"/>
    </source>
</evidence>
<feature type="region of interest" description="Disordered" evidence="1">
    <location>
        <begin position="1"/>
        <end position="64"/>
    </location>
</feature>
<dbReference type="EMBL" id="BPMT01000008">
    <property type="protein sequence ID" value="GIZ93512.1"/>
    <property type="molecule type" value="Genomic_DNA"/>
</dbReference>
<accession>A0ABD0AWU9</accession>
<feature type="compositionally biased region" description="Basic and acidic residues" evidence="1">
    <location>
        <begin position="27"/>
        <end position="37"/>
    </location>
</feature>